<protein>
    <submittedName>
        <fullName evidence="2">Uncharacterized protein</fullName>
    </submittedName>
</protein>
<dbReference type="EMBL" id="MU858079">
    <property type="protein sequence ID" value="KAK4215522.1"/>
    <property type="molecule type" value="Genomic_DNA"/>
</dbReference>
<name>A0AAN6YF79_9PEZI</name>
<evidence type="ECO:0000313" key="3">
    <source>
        <dbReference type="Proteomes" id="UP001301769"/>
    </source>
</evidence>
<evidence type="ECO:0000313" key="2">
    <source>
        <dbReference type="EMBL" id="KAK4215522.1"/>
    </source>
</evidence>
<feature type="region of interest" description="Disordered" evidence="1">
    <location>
        <begin position="1"/>
        <end position="31"/>
    </location>
</feature>
<reference evidence="2" key="2">
    <citation type="submission" date="2023-05" db="EMBL/GenBank/DDBJ databases">
        <authorList>
            <consortium name="Lawrence Berkeley National Laboratory"/>
            <person name="Steindorff A."/>
            <person name="Hensen N."/>
            <person name="Bonometti L."/>
            <person name="Westerberg I."/>
            <person name="Brannstrom I.O."/>
            <person name="Guillou S."/>
            <person name="Cros-Aarteil S."/>
            <person name="Calhoun S."/>
            <person name="Haridas S."/>
            <person name="Kuo A."/>
            <person name="Mondo S."/>
            <person name="Pangilinan J."/>
            <person name="Riley R."/>
            <person name="Labutti K."/>
            <person name="Andreopoulos B."/>
            <person name="Lipzen A."/>
            <person name="Chen C."/>
            <person name="Yanf M."/>
            <person name="Daum C."/>
            <person name="Ng V."/>
            <person name="Clum A."/>
            <person name="Ohm R."/>
            <person name="Martin F."/>
            <person name="Silar P."/>
            <person name="Natvig D."/>
            <person name="Lalanne C."/>
            <person name="Gautier V."/>
            <person name="Ament-Velasquez S.L."/>
            <person name="Kruys A."/>
            <person name="Hutchinson M.I."/>
            <person name="Powell A.J."/>
            <person name="Barry K."/>
            <person name="Miller A.N."/>
            <person name="Grigoriev I.V."/>
            <person name="Debuchy R."/>
            <person name="Gladieux P."/>
            <person name="Thoren M.H."/>
            <person name="Johannesson H."/>
        </authorList>
    </citation>
    <scope>NUCLEOTIDE SEQUENCE</scope>
    <source>
        <strain evidence="2">PSN293</strain>
    </source>
</reference>
<organism evidence="2 3">
    <name type="scientific">Rhypophila decipiens</name>
    <dbReference type="NCBI Taxonomy" id="261697"/>
    <lineage>
        <taxon>Eukaryota</taxon>
        <taxon>Fungi</taxon>
        <taxon>Dikarya</taxon>
        <taxon>Ascomycota</taxon>
        <taxon>Pezizomycotina</taxon>
        <taxon>Sordariomycetes</taxon>
        <taxon>Sordariomycetidae</taxon>
        <taxon>Sordariales</taxon>
        <taxon>Naviculisporaceae</taxon>
        <taxon>Rhypophila</taxon>
    </lineage>
</organism>
<proteinExistence type="predicted"/>
<gene>
    <name evidence="2" type="ORF">QBC37DRAFT_419103</name>
</gene>
<evidence type="ECO:0000256" key="1">
    <source>
        <dbReference type="SAM" id="MobiDB-lite"/>
    </source>
</evidence>
<keyword evidence="3" id="KW-1185">Reference proteome</keyword>
<reference evidence="2" key="1">
    <citation type="journal article" date="2023" name="Mol. Phylogenet. Evol.">
        <title>Genome-scale phylogeny and comparative genomics of the fungal order Sordariales.</title>
        <authorList>
            <person name="Hensen N."/>
            <person name="Bonometti L."/>
            <person name="Westerberg I."/>
            <person name="Brannstrom I.O."/>
            <person name="Guillou S."/>
            <person name="Cros-Aarteil S."/>
            <person name="Calhoun S."/>
            <person name="Haridas S."/>
            <person name="Kuo A."/>
            <person name="Mondo S."/>
            <person name="Pangilinan J."/>
            <person name="Riley R."/>
            <person name="LaButti K."/>
            <person name="Andreopoulos B."/>
            <person name="Lipzen A."/>
            <person name="Chen C."/>
            <person name="Yan M."/>
            <person name="Daum C."/>
            <person name="Ng V."/>
            <person name="Clum A."/>
            <person name="Steindorff A."/>
            <person name="Ohm R.A."/>
            <person name="Martin F."/>
            <person name="Silar P."/>
            <person name="Natvig D.O."/>
            <person name="Lalanne C."/>
            <person name="Gautier V."/>
            <person name="Ament-Velasquez S.L."/>
            <person name="Kruys A."/>
            <person name="Hutchinson M.I."/>
            <person name="Powell A.J."/>
            <person name="Barry K."/>
            <person name="Miller A.N."/>
            <person name="Grigoriev I.V."/>
            <person name="Debuchy R."/>
            <person name="Gladieux P."/>
            <person name="Hiltunen Thoren M."/>
            <person name="Johannesson H."/>
        </authorList>
    </citation>
    <scope>NUCLEOTIDE SEQUENCE</scope>
    <source>
        <strain evidence="2">PSN293</strain>
    </source>
</reference>
<dbReference type="Proteomes" id="UP001301769">
    <property type="component" value="Unassembled WGS sequence"/>
</dbReference>
<feature type="compositionally biased region" description="Polar residues" evidence="1">
    <location>
        <begin position="13"/>
        <end position="26"/>
    </location>
</feature>
<comment type="caution">
    <text evidence="2">The sequence shown here is derived from an EMBL/GenBank/DDBJ whole genome shotgun (WGS) entry which is preliminary data.</text>
</comment>
<sequence>MNQPKLHLHNDPPTHSSVHGPSQVKASSFMPDDESGIEWNPYNCRLSLNFGTVGPSEGPWPWVLERKRAWDLNHWLSPSGGGGIDLVKKSKTVRLVLCEEFLFDTIDPNDTITFKSYISAAHAHRSLTPWDEILATLRWSFQSLKKRVELVEIHVQGLGSLSSMSDCGVGQEQNSAAVLRPTAGVYSDFMNEFTRFGPGTIGEVRLSGLFPGDWAALIEQRMPGTRVTKELSHFASEIRWWTADSDRALDLEGQPESEVRRRHAEARWVMLNGAGSHDDDCDSDPGYESDVCLDVRT</sequence>
<dbReference type="AlphaFoldDB" id="A0AAN6YF79"/>
<accession>A0AAN6YF79</accession>